<reference evidence="1 2" key="1">
    <citation type="journal article" date="2007" name="J. Bacteriol.">
        <title>Genome sequence analysis of the emerging human pathogenic acetic acid bacterium Granulibacter bethesdensis.</title>
        <authorList>
            <person name="Greenberg D.E."/>
            <person name="Porcella S.F."/>
            <person name="Zelazny A.M."/>
            <person name="Virtaneva K."/>
            <person name="Sturdevant D.E."/>
            <person name="Kupko J.J.III."/>
            <person name="Barbian K.D."/>
            <person name="Babar A."/>
            <person name="Dorward D.W."/>
            <person name="Holland S.M."/>
        </authorList>
    </citation>
    <scope>NUCLEOTIDE SEQUENCE [LARGE SCALE GENOMIC DNA]</scope>
    <source>
        <strain evidence="2">ATCC BAA-1260 / CGDNIH1</strain>
    </source>
</reference>
<sequence>MSSGKPGNLSHAVWRPGITRCRLPSSISHIARAQPRMMWINAWFNGGQLQAHLESRGNNLPLVMMTAAHGQVRSAVQAMQRGDQIVWKS</sequence>
<dbReference type="EMBL" id="CP000394">
    <property type="protein sequence ID" value="ASV62449.1"/>
    <property type="molecule type" value="Genomic_DNA"/>
</dbReference>
<evidence type="ECO:0000313" key="2">
    <source>
        <dbReference type="Proteomes" id="UP000001963"/>
    </source>
</evidence>
<organism evidence="1 2">
    <name type="scientific">Granulibacter bethesdensis (strain ATCC BAA-1260 / CGDNIH1)</name>
    <dbReference type="NCBI Taxonomy" id="391165"/>
    <lineage>
        <taxon>Bacteria</taxon>
        <taxon>Pseudomonadati</taxon>
        <taxon>Pseudomonadota</taxon>
        <taxon>Alphaproteobacteria</taxon>
        <taxon>Acetobacterales</taxon>
        <taxon>Acetobacteraceae</taxon>
        <taxon>Granulibacter</taxon>
    </lineage>
</organism>
<dbReference type="AlphaFoldDB" id="A0A286M350"/>
<name>A0A286M350_GRABC</name>
<accession>A0A286M350</accession>
<evidence type="ECO:0000313" key="1">
    <source>
        <dbReference type="EMBL" id="ASV62449.1"/>
    </source>
</evidence>
<protein>
    <submittedName>
        <fullName evidence="1">Uncharacterized protein</fullName>
    </submittedName>
</protein>
<proteinExistence type="predicted"/>
<dbReference type="Proteomes" id="UP000001963">
    <property type="component" value="Chromosome"/>
</dbReference>
<dbReference type="KEGG" id="gbe:GbCGDNIH1_7266"/>
<keyword evidence="2" id="KW-1185">Reference proteome</keyword>
<gene>
    <name evidence="1" type="ordered locus">GbCGDNIH1_7266</name>
</gene>